<proteinExistence type="predicted"/>
<protein>
    <submittedName>
        <fullName evidence="2">Uncharacterized protein</fullName>
    </submittedName>
</protein>
<dbReference type="Gramene" id="ESQ46168">
    <property type="protein sequence ID" value="ESQ46168"/>
    <property type="gene ID" value="EUTSA_v10000456mg"/>
</dbReference>
<evidence type="ECO:0000313" key="3">
    <source>
        <dbReference type="Proteomes" id="UP000030689"/>
    </source>
</evidence>
<dbReference type="EMBL" id="KI517426">
    <property type="protein sequence ID" value="ESQ46168.1"/>
    <property type="molecule type" value="Genomic_DNA"/>
</dbReference>
<dbReference type="OrthoDB" id="1043358at2759"/>
<feature type="region of interest" description="Disordered" evidence="1">
    <location>
        <begin position="76"/>
        <end position="107"/>
    </location>
</feature>
<sequence length="130" mass="14832">KYVACVTSYLVRNVFAISIHTKHGIVFHYFSRVSFLHVPQKVSLSGLKRFYKPQEVPFKPSEPWWQSKPDMVNENPLQAPSTIKTVPPQNQERELSDGSITMAAAPSPRHLPIPMFCVREKIKESLKLTA</sequence>
<keyword evidence="3" id="KW-1185">Reference proteome</keyword>
<dbReference type="AlphaFoldDB" id="V4M1T3"/>
<feature type="compositionally biased region" description="Polar residues" evidence="1">
    <location>
        <begin position="76"/>
        <end position="90"/>
    </location>
</feature>
<reference evidence="2 3" key="1">
    <citation type="journal article" date="2013" name="Front. Plant Sci.">
        <title>The Reference Genome of the Halophytic Plant Eutrema salsugineum.</title>
        <authorList>
            <person name="Yang R."/>
            <person name="Jarvis D.E."/>
            <person name="Chen H."/>
            <person name="Beilstein M.A."/>
            <person name="Grimwood J."/>
            <person name="Jenkins J."/>
            <person name="Shu S."/>
            <person name="Prochnik S."/>
            <person name="Xin M."/>
            <person name="Ma C."/>
            <person name="Schmutz J."/>
            <person name="Wing R.A."/>
            <person name="Mitchell-Olds T."/>
            <person name="Schumaker K.S."/>
            <person name="Wang X."/>
        </authorList>
    </citation>
    <scope>NUCLEOTIDE SEQUENCE [LARGE SCALE GENOMIC DNA]</scope>
</reference>
<dbReference type="KEGG" id="eus:EUTSA_v10000456mg"/>
<gene>
    <name evidence="2" type="ORF">EUTSA_v10000456mg</name>
</gene>
<accession>V4M1T3</accession>
<name>V4M1T3_EUTSA</name>
<evidence type="ECO:0000256" key="1">
    <source>
        <dbReference type="SAM" id="MobiDB-lite"/>
    </source>
</evidence>
<feature type="non-terminal residue" evidence="2">
    <location>
        <position position="1"/>
    </location>
</feature>
<evidence type="ECO:0000313" key="2">
    <source>
        <dbReference type="EMBL" id="ESQ46168.1"/>
    </source>
</evidence>
<organism evidence="2 3">
    <name type="scientific">Eutrema salsugineum</name>
    <name type="common">Saltwater cress</name>
    <name type="synonym">Sisymbrium salsugineum</name>
    <dbReference type="NCBI Taxonomy" id="72664"/>
    <lineage>
        <taxon>Eukaryota</taxon>
        <taxon>Viridiplantae</taxon>
        <taxon>Streptophyta</taxon>
        <taxon>Embryophyta</taxon>
        <taxon>Tracheophyta</taxon>
        <taxon>Spermatophyta</taxon>
        <taxon>Magnoliopsida</taxon>
        <taxon>eudicotyledons</taxon>
        <taxon>Gunneridae</taxon>
        <taxon>Pentapetalae</taxon>
        <taxon>rosids</taxon>
        <taxon>malvids</taxon>
        <taxon>Brassicales</taxon>
        <taxon>Brassicaceae</taxon>
        <taxon>Eutremeae</taxon>
        <taxon>Eutrema</taxon>
    </lineage>
</organism>
<dbReference type="Proteomes" id="UP000030689">
    <property type="component" value="Unassembled WGS sequence"/>
</dbReference>